<evidence type="ECO:0000256" key="1">
    <source>
        <dbReference type="ARBA" id="ARBA00008791"/>
    </source>
</evidence>
<evidence type="ECO:0000313" key="2">
    <source>
        <dbReference type="EMBL" id="MBB5373869.1"/>
    </source>
</evidence>
<comment type="caution">
    <text evidence="2">The sequence shown here is derived from an EMBL/GenBank/DDBJ whole genome shotgun (WGS) entry which is preliminary data.</text>
</comment>
<dbReference type="PANTHER" id="PTHR46268:SF6">
    <property type="entry name" value="UNIVERSAL STRESS PROTEIN UP12"/>
    <property type="match status" value="1"/>
</dbReference>
<protein>
    <submittedName>
        <fullName evidence="2">Nucleotide-binding universal stress UspA family protein</fullName>
    </submittedName>
</protein>
<dbReference type="SUPFAM" id="SSF52402">
    <property type="entry name" value="Adenine nucleotide alpha hydrolases-like"/>
    <property type="match status" value="2"/>
</dbReference>
<evidence type="ECO:0000313" key="3">
    <source>
        <dbReference type="Proteomes" id="UP000553706"/>
    </source>
</evidence>
<dbReference type="Proteomes" id="UP000553706">
    <property type="component" value="Unassembled WGS sequence"/>
</dbReference>
<comment type="similarity">
    <text evidence="1">Belongs to the universal stress protein A family.</text>
</comment>
<proteinExistence type="inferred from homology"/>
<organism evidence="2 3">
    <name type="scientific">Acidocella aromatica</name>
    <dbReference type="NCBI Taxonomy" id="1303579"/>
    <lineage>
        <taxon>Bacteria</taxon>
        <taxon>Pseudomonadati</taxon>
        <taxon>Pseudomonadota</taxon>
        <taxon>Alphaproteobacteria</taxon>
        <taxon>Acetobacterales</taxon>
        <taxon>Acidocellaceae</taxon>
        <taxon>Acidocella</taxon>
    </lineage>
</organism>
<dbReference type="RefSeq" id="WP_183266887.1">
    <property type="nucleotide sequence ID" value="NZ_JACHFJ010000010.1"/>
</dbReference>
<dbReference type="CDD" id="cd00293">
    <property type="entry name" value="USP-like"/>
    <property type="match status" value="1"/>
</dbReference>
<reference evidence="2 3" key="1">
    <citation type="submission" date="2020-08" db="EMBL/GenBank/DDBJ databases">
        <title>Genomic Encyclopedia of Type Strains, Phase IV (KMG-IV): sequencing the most valuable type-strain genomes for metagenomic binning, comparative biology and taxonomic classification.</title>
        <authorList>
            <person name="Goeker M."/>
        </authorList>
    </citation>
    <scope>NUCLEOTIDE SEQUENCE [LARGE SCALE GENOMIC DNA]</scope>
    <source>
        <strain evidence="2 3">DSM 27026</strain>
    </source>
</reference>
<dbReference type="EMBL" id="JACHFJ010000010">
    <property type="protein sequence ID" value="MBB5373869.1"/>
    <property type="molecule type" value="Genomic_DNA"/>
</dbReference>
<dbReference type="PRINTS" id="PR01438">
    <property type="entry name" value="UNVRSLSTRESS"/>
</dbReference>
<dbReference type="InterPro" id="IPR006015">
    <property type="entry name" value="Universal_stress_UspA"/>
</dbReference>
<name>A0A840VNZ5_9PROT</name>
<gene>
    <name evidence="2" type="ORF">HNP71_002136</name>
</gene>
<accession>A0A840VNZ5</accession>
<keyword evidence="3" id="KW-1185">Reference proteome</keyword>
<sequence length="287" mass="31164">MALRDILVYLDDSPGGLVRMRLAADLARRHQARLAVLYVMHDSDAQQHSLRTAELGLLPAAEYADLEASIASQHDGVAAHLKDAFAEVRDSYALKAEWYCVKGANVPQIVIQHARCADLTIVGGYPQKSKNIDDDYALAETLLFTSGRPVIIVPVDYNGEHLGNRIAIGWDASRTAARALSDALSLIERAQMTSVMTINPAELELHGALPVTTMVNHLRLHCDNVEMRLMETGHMPIGDALQAQAKSDEADLLVAGACGHLRLWKKALGGVAEDILARLQLPVLVSA</sequence>
<dbReference type="PANTHER" id="PTHR46268">
    <property type="entry name" value="STRESS RESPONSE PROTEIN NHAX"/>
    <property type="match status" value="1"/>
</dbReference>
<dbReference type="AlphaFoldDB" id="A0A840VNZ5"/>
<dbReference type="Gene3D" id="3.40.50.12370">
    <property type="match status" value="1"/>
</dbReference>